<keyword evidence="2" id="KW-1185">Reference proteome</keyword>
<sequence>MPRPEKSIVNPLQGPPFTDHTGRRAISAYWGKRPRADAPILPPQWSFQFYVTSGATTDSAPELPERLLAATRKPVLDSYPIRLDVIFMPGADTNELLDAYHEGRAHFNLLVQVEAEDWEIVGATVVSFDLKSDYHDEAEPSTNIERNVQWGDLKAASGRGVAETRFVGELLHDTAGASGQDEMNNAYYEKLEQGRSDWA</sequence>
<accession>A0AAI8VCA4</accession>
<proteinExistence type="predicted"/>
<gene>
    <name evidence="1" type="ORF">KHLLAP_LOCUS2812</name>
</gene>
<dbReference type="EMBL" id="CAUWAG010000004">
    <property type="protein sequence ID" value="CAJ2502344.1"/>
    <property type="molecule type" value="Genomic_DNA"/>
</dbReference>
<reference evidence="1" key="1">
    <citation type="submission" date="2023-10" db="EMBL/GenBank/DDBJ databases">
        <authorList>
            <person name="Hackl T."/>
        </authorList>
    </citation>
    <scope>NUCLEOTIDE SEQUENCE</scope>
</reference>
<dbReference type="Proteomes" id="UP001295740">
    <property type="component" value="Unassembled WGS sequence"/>
</dbReference>
<evidence type="ECO:0000313" key="1">
    <source>
        <dbReference type="EMBL" id="CAJ2502344.1"/>
    </source>
</evidence>
<dbReference type="AlphaFoldDB" id="A0AAI8VCA4"/>
<protein>
    <submittedName>
        <fullName evidence="1">Uu.00g097380.m01.CDS01</fullName>
    </submittedName>
</protein>
<comment type="caution">
    <text evidence="1">The sequence shown here is derived from an EMBL/GenBank/DDBJ whole genome shotgun (WGS) entry which is preliminary data.</text>
</comment>
<evidence type="ECO:0000313" key="2">
    <source>
        <dbReference type="Proteomes" id="UP001295740"/>
    </source>
</evidence>
<organism evidence="1 2">
    <name type="scientific">Anthostomella pinea</name>
    <dbReference type="NCBI Taxonomy" id="933095"/>
    <lineage>
        <taxon>Eukaryota</taxon>
        <taxon>Fungi</taxon>
        <taxon>Dikarya</taxon>
        <taxon>Ascomycota</taxon>
        <taxon>Pezizomycotina</taxon>
        <taxon>Sordariomycetes</taxon>
        <taxon>Xylariomycetidae</taxon>
        <taxon>Xylariales</taxon>
        <taxon>Xylariaceae</taxon>
        <taxon>Anthostomella</taxon>
    </lineage>
</organism>
<name>A0AAI8VCA4_9PEZI</name>